<keyword evidence="3 8" id="KW-0963">Cytoplasm</keyword>
<keyword evidence="7 8" id="KW-0804">Transcription</keyword>
<evidence type="ECO:0000256" key="2">
    <source>
        <dbReference type="ARBA" id="ARBA00008316"/>
    </source>
</evidence>
<proteinExistence type="inferred from homology"/>
<evidence type="ECO:0000256" key="1">
    <source>
        <dbReference type="ARBA" id="ARBA00004496"/>
    </source>
</evidence>
<feature type="domain" description="Arginine repressor C-terminal" evidence="10">
    <location>
        <begin position="71"/>
        <end position="137"/>
    </location>
</feature>
<dbReference type="GO" id="GO:0003700">
    <property type="term" value="F:DNA-binding transcription factor activity"/>
    <property type="evidence" value="ECO:0007669"/>
    <property type="project" value="UniProtKB-UniRule"/>
</dbReference>
<dbReference type="GO" id="GO:0005737">
    <property type="term" value="C:cytoplasm"/>
    <property type="evidence" value="ECO:0007669"/>
    <property type="project" value="UniProtKB-SubCell"/>
</dbReference>
<keyword evidence="8" id="KW-0055">Arginine biosynthesis</keyword>
<evidence type="ECO:0000256" key="3">
    <source>
        <dbReference type="ARBA" id="ARBA00022490"/>
    </source>
</evidence>
<dbReference type="SUPFAM" id="SSF46785">
    <property type="entry name" value="Winged helix' DNA-binding domain"/>
    <property type="match status" value="1"/>
</dbReference>
<dbReference type="GO" id="GO:0003677">
    <property type="term" value="F:DNA binding"/>
    <property type="evidence" value="ECO:0007669"/>
    <property type="project" value="UniProtKB-KW"/>
</dbReference>
<gene>
    <name evidence="8" type="primary">argR</name>
    <name evidence="11" type="ORF">HXK23_01980</name>
</gene>
<dbReference type="PANTHER" id="PTHR34471:SF1">
    <property type="entry name" value="ARGININE REPRESSOR"/>
    <property type="match status" value="1"/>
</dbReference>
<comment type="caution">
    <text evidence="11">The sequence shown here is derived from an EMBL/GenBank/DDBJ whole genome shotgun (WGS) entry which is preliminary data.</text>
</comment>
<dbReference type="InterPro" id="IPR020900">
    <property type="entry name" value="Arg_repress_DNA-bd"/>
</dbReference>
<protein>
    <recommendedName>
        <fullName evidence="8">Arginine repressor</fullName>
    </recommendedName>
</protein>
<dbReference type="PRINTS" id="PR01467">
    <property type="entry name" value="ARGREPRESSOR"/>
</dbReference>
<dbReference type="InterPro" id="IPR001669">
    <property type="entry name" value="Arg_repress"/>
</dbReference>
<dbReference type="GO" id="GO:0034618">
    <property type="term" value="F:arginine binding"/>
    <property type="evidence" value="ECO:0007669"/>
    <property type="project" value="InterPro"/>
</dbReference>
<dbReference type="GO" id="GO:0051259">
    <property type="term" value="P:protein complex oligomerization"/>
    <property type="evidence" value="ECO:0007669"/>
    <property type="project" value="InterPro"/>
</dbReference>
<dbReference type="InterPro" id="IPR036390">
    <property type="entry name" value="WH_DNA-bd_sf"/>
</dbReference>
<dbReference type="Gene3D" id="3.30.1360.40">
    <property type="match status" value="1"/>
</dbReference>
<dbReference type="Proteomes" id="UP000772566">
    <property type="component" value="Unassembled WGS sequence"/>
</dbReference>
<dbReference type="EMBL" id="JABZGT010000072">
    <property type="protein sequence ID" value="MBF4808987.1"/>
    <property type="molecule type" value="Genomic_DNA"/>
</dbReference>
<dbReference type="SUPFAM" id="SSF55252">
    <property type="entry name" value="C-terminal domain of arginine repressor"/>
    <property type="match status" value="1"/>
</dbReference>
<dbReference type="Pfam" id="PF02863">
    <property type="entry name" value="Arg_repressor_C"/>
    <property type="match status" value="1"/>
</dbReference>
<evidence type="ECO:0000256" key="5">
    <source>
        <dbReference type="ARBA" id="ARBA00023015"/>
    </source>
</evidence>
<dbReference type="HAMAP" id="MF_00173">
    <property type="entry name" value="Arg_repressor"/>
    <property type="match status" value="1"/>
</dbReference>
<evidence type="ECO:0000256" key="7">
    <source>
        <dbReference type="ARBA" id="ARBA00023163"/>
    </source>
</evidence>
<dbReference type="InterPro" id="IPR036251">
    <property type="entry name" value="Arg_repress_C_sf"/>
</dbReference>
<reference evidence="11" key="1">
    <citation type="submission" date="2020-04" db="EMBL/GenBank/DDBJ databases">
        <title>Deep metagenomics examines the oral microbiome during advanced dental caries in children, revealing novel taxa and co-occurrences with host molecules.</title>
        <authorList>
            <person name="Baker J.L."/>
            <person name="Morton J.T."/>
            <person name="Dinis M."/>
            <person name="Alvarez R."/>
            <person name="Tran N.C."/>
            <person name="Knight R."/>
            <person name="Edlund A."/>
        </authorList>
    </citation>
    <scope>NUCLEOTIDE SEQUENCE</scope>
    <source>
        <strain evidence="11">JCVI_22A_bin.2</strain>
    </source>
</reference>
<dbReference type="GO" id="GO:1900079">
    <property type="term" value="P:regulation of arginine biosynthetic process"/>
    <property type="evidence" value="ECO:0007669"/>
    <property type="project" value="UniProtKB-UniRule"/>
</dbReference>
<dbReference type="Gene3D" id="1.10.10.10">
    <property type="entry name" value="Winged helix-like DNA-binding domain superfamily/Winged helix DNA-binding domain"/>
    <property type="match status" value="1"/>
</dbReference>
<keyword evidence="4 8" id="KW-0678">Repressor</keyword>
<comment type="subcellular location">
    <subcellularLocation>
        <location evidence="1 8">Cytoplasm</location>
    </subcellularLocation>
</comment>
<dbReference type="Pfam" id="PF01316">
    <property type="entry name" value="Arg_repressor"/>
    <property type="match status" value="1"/>
</dbReference>
<evidence type="ECO:0000259" key="10">
    <source>
        <dbReference type="Pfam" id="PF02863"/>
    </source>
</evidence>
<evidence type="ECO:0000256" key="4">
    <source>
        <dbReference type="ARBA" id="ARBA00022491"/>
    </source>
</evidence>
<keyword evidence="6 8" id="KW-0238">DNA-binding</keyword>
<dbReference type="InterPro" id="IPR020899">
    <property type="entry name" value="Arg_repress_C"/>
</dbReference>
<evidence type="ECO:0000313" key="11">
    <source>
        <dbReference type="EMBL" id="MBF4808987.1"/>
    </source>
</evidence>
<evidence type="ECO:0000256" key="8">
    <source>
        <dbReference type="HAMAP-Rule" id="MF_00173"/>
    </source>
</evidence>
<dbReference type="AlphaFoldDB" id="A0A930YT16"/>
<comment type="function">
    <text evidence="8">Regulates arginine biosynthesis genes.</text>
</comment>
<evidence type="ECO:0000313" key="12">
    <source>
        <dbReference type="Proteomes" id="UP000772566"/>
    </source>
</evidence>
<dbReference type="GO" id="GO:0006526">
    <property type="term" value="P:L-arginine biosynthetic process"/>
    <property type="evidence" value="ECO:0007669"/>
    <property type="project" value="UniProtKB-KW"/>
</dbReference>
<evidence type="ECO:0000259" key="9">
    <source>
        <dbReference type="Pfam" id="PF01316"/>
    </source>
</evidence>
<comment type="similarity">
    <text evidence="2 8">Belongs to the ArgR family.</text>
</comment>
<evidence type="ECO:0000256" key="6">
    <source>
        <dbReference type="ARBA" id="ARBA00023125"/>
    </source>
</evidence>
<name>A0A930YT16_9ACTN</name>
<accession>A0A930YT16</accession>
<dbReference type="PANTHER" id="PTHR34471">
    <property type="entry name" value="ARGININE REPRESSOR"/>
    <property type="match status" value="1"/>
</dbReference>
<keyword evidence="8" id="KW-0028">Amino-acid biosynthesis</keyword>
<feature type="domain" description="Arginine repressor DNA-binding" evidence="9">
    <location>
        <begin position="4"/>
        <end position="63"/>
    </location>
</feature>
<comment type="pathway">
    <text evidence="8">Amino-acid biosynthesis; L-arginine biosynthesis [regulation].</text>
</comment>
<keyword evidence="5 8" id="KW-0805">Transcription regulation</keyword>
<sequence length="146" mass="16066">MKHRNARQDVIRELVRSESIRTQRDLVDMLKDRGFACTQATVSRDTAEMDLQKLPEGAYVLSEDMHLQKMLSEFMVGATAAENLIVIRCHPGTASAVAFALDDVELDHVVGTVAGDDTVLMIVDKTAHAADVVRIITQLGNVDSIF</sequence>
<dbReference type="InterPro" id="IPR036388">
    <property type="entry name" value="WH-like_DNA-bd_sf"/>
</dbReference>
<organism evidence="11 12">
    <name type="scientific">Lancefieldella parvula</name>
    <dbReference type="NCBI Taxonomy" id="1382"/>
    <lineage>
        <taxon>Bacteria</taxon>
        <taxon>Bacillati</taxon>
        <taxon>Actinomycetota</taxon>
        <taxon>Coriobacteriia</taxon>
        <taxon>Coriobacteriales</taxon>
        <taxon>Atopobiaceae</taxon>
        <taxon>Lancefieldella</taxon>
    </lineage>
</organism>